<reference evidence="3" key="1">
    <citation type="submission" date="2013-08" db="EMBL/GenBank/DDBJ databases">
        <authorList>
            <person name="Mendez C."/>
            <person name="Richter M."/>
            <person name="Ferrer M."/>
            <person name="Sanchez J."/>
        </authorList>
    </citation>
    <scope>NUCLEOTIDE SEQUENCE</scope>
</reference>
<dbReference type="SUPFAM" id="SSF53633">
    <property type="entry name" value="Carbamate kinase-like"/>
    <property type="match status" value="1"/>
</dbReference>
<evidence type="ECO:0000256" key="1">
    <source>
        <dbReference type="ARBA" id="ARBA00010122"/>
    </source>
</evidence>
<protein>
    <submittedName>
        <fullName evidence="3">Aspartate kinase</fullName>
    </submittedName>
</protein>
<dbReference type="EMBL" id="AUZY01012238">
    <property type="protein sequence ID" value="EQD31062.1"/>
    <property type="molecule type" value="Genomic_DNA"/>
</dbReference>
<dbReference type="GO" id="GO:0004072">
    <property type="term" value="F:aspartate kinase activity"/>
    <property type="evidence" value="ECO:0007669"/>
    <property type="project" value="TreeGrafter"/>
</dbReference>
<keyword evidence="3" id="KW-0808">Transferase</keyword>
<gene>
    <name evidence="3" type="ORF">B1B_18286</name>
</gene>
<dbReference type="GO" id="GO:0009089">
    <property type="term" value="P:lysine biosynthetic process via diaminopimelate"/>
    <property type="evidence" value="ECO:0007669"/>
    <property type="project" value="TreeGrafter"/>
</dbReference>
<dbReference type="Pfam" id="PF00696">
    <property type="entry name" value="AA_kinase"/>
    <property type="match status" value="1"/>
</dbReference>
<comment type="caution">
    <text evidence="3">The sequence shown here is derived from an EMBL/GenBank/DDBJ whole genome shotgun (WGS) entry which is preliminary data.</text>
</comment>
<keyword evidence="3" id="KW-0418">Kinase</keyword>
<reference evidence="3" key="2">
    <citation type="journal article" date="2014" name="ISME J.">
        <title>Microbial stratification in low pH oxic and suboxic macroscopic growths along an acid mine drainage.</title>
        <authorList>
            <person name="Mendez-Garcia C."/>
            <person name="Mesa V."/>
            <person name="Sprenger R.R."/>
            <person name="Richter M."/>
            <person name="Diez M.S."/>
            <person name="Solano J."/>
            <person name="Bargiela R."/>
            <person name="Golyshina O.V."/>
            <person name="Manteca A."/>
            <person name="Ramos J.L."/>
            <person name="Gallego J.R."/>
            <person name="Llorente I."/>
            <person name="Martins Dos Santos V.A."/>
            <person name="Jensen O.N."/>
            <person name="Pelaez A.I."/>
            <person name="Sanchez J."/>
            <person name="Ferrer M."/>
        </authorList>
    </citation>
    <scope>NUCLEOTIDE SEQUENCE</scope>
</reference>
<evidence type="ECO:0000313" key="3">
    <source>
        <dbReference type="EMBL" id="EQD31062.1"/>
    </source>
</evidence>
<dbReference type="AlphaFoldDB" id="T0YGW9"/>
<dbReference type="GO" id="GO:0005829">
    <property type="term" value="C:cytosol"/>
    <property type="evidence" value="ECO:0007669"/>
    <property type="project" value="TreeGrafter"/>
</dbReference>
<feature type="domain" description="Aspartate/glutamate/uridylate kinase" evidence="2">
    <location>
        <begin position="2"/>
        <end position="163"/>
    </location>
</feature>
<proteinExistence type="inferred from homology"/>
<dbReference type="PANTHER" id="PTHR21499:SF70">
    <property type="entry name" value="ASPARTOKINASE"/>
    <property type="match status" value="1"/>
</dbReference>
<dbReference type="Gene3D" id="3.40.1160.10">
    <property type="entry name" value="Acetylglutamate kinase-like"/>
    <property type="match status" value="1"/>
</dbReference>
<comment type="similarity">
    <text evidence="1">Belongs to the aspartokinase family.</text>
</comment>
<organism evidence="3">
    <name type="scientific">mine drainage metagenome</name>
    <dbReference type="NCBI Taxonomy" id="410659"/>
    <lineage>
        <taxon>unclassified sequences</taxon>
        <taxon>metagenomes</taxon>
        <taxon>ecological metagenomes</taxon>
    </lineage>
</organism>
<dbReference type="InterPro" id="IPR001048">
    <property type="entry name" value="Asp/Glu/Uridylate_kinase"/>
</dbReference>
<dbReference type="PANTHER" id="PTHR21499">
    <property type="entry name" value="ASPARTATE KINASE"/>
    <property type="match status" value="1"/>
</dbReference>
<dbReference type="InterPro" id="IPR036393">
    <property type="entry name" value="AceGlu_kinase-like_sf"/>
</dbReference>
<dbReference type="GO" id="GO:0009090">
    <property type="term" value="P:homoserine biosynthetic process"/>
    <property type="evidence" value="ECO:0007669"/>
    <property type="project" value="TreeGrafter"/>
</dbReference>
<evidence type="ECO:0000259" key="2">
    <source>
        <dbReference type="Pfam" id="PF00696"/>
    </source>
</evidence>
<accession>T0YGW9</accession>
<name>T0YGW9_9ZZZZ</name>
<sequence>MARALALGESLGASLFASALAAHGVPVRLLLPGEPAWPLLTRGDPMAAEIDLEASAPRVEHLFGPGTPILVLPGFVGIDGGTGRVCTLGRGGSDTTAVALGRLLGRSEVILVKDVPGVLEADPRIVPGARPLAELTVTEMEALARGGATVVAASALAYMSETVVLRVISIGQPLDGTAGTV</sequence>
<feature type="non-terminal residue" evidence="3">
    <location>
        <position position="181"/>
    </location>
</feature>